<sequence>MGKHVWAAALMALAVIVGLGVPPGRIAEARTLEKDDLLGVRRWRRRWWRRLVTGLCPAL</sequence>
<evidence type="ECO:0000313" key="2">
    <source>
        <dbReference type="EMBL" id="ACG44858.1"/>
    </source>
</evidence>
<dbReference type="AlphaFoldDB" id="B6U675"/>
<accession>B6U675</accession>
<dbReference type="EMBL" id="EU972740">
    <property type="protein sequence ID" value="ACG44858.1"/>
    <property type="molecule type" value="mRNA"/>
</dbReference>
<reference evidence="2" key="1">
    <citation type="journal article" date="2009" name="Plant Mol. Biol.">
        <title>Insights into corn genes derived from large-scale cDNA sequencing.</title>
        <authorList>
            <person name="Alexandrov N.N."/>
            <person name="Brover V.V."/>
            <person name="Freidin S."/>
            <person name="Troukhan M.E."/>
            <person name="Tatarinova T.V."/>
            <person name="Zhang H."/>
            <person name="Swaller T.J."/>
            <person name="Lu Y.P."/>
            <person name="Bouck J."/>
            <person name="Flavell R.B."/>
            <person name="Feldmann K.A."/>
        </authorList>
    </citation>
    <scope>NUCLEOTIDE SEQUENCE</scope>
</reference>
<evidence type="ECO:0000256" key="1">
    <source>
        <dbReference type="SAM" id="SignalP"/>
    </source>
</evidence>
<keyword evidence="1" id="KW-0732">Signal</keyword>
<proteinExistence type="evidence at transcript level"/>
<organism evidence="2">
    <name type="scientific">Zea mays</name>
    <name type="common">Maize</name>
    <dbReference type="NCBI Taxonomy" id="4577"/>
    <lineage>
        <taxon>Eukaryota</taxon>
        <taxon>Viridiplantae</taxon>
        <taxon>Streptophyta</taxon>
        <taxon>Embryophyta</taxon>
        <taxon>Tracheophyta</taxon>
        <taxon>Spermatophyta</taxon>
        <taxon>Magnoliopsida</taxon>
        <taxon>Liliopsida</taxon>
        <taxon>Poales</taxon>
        <taxon>Poaceae</taxon>
        <taxon>PACMAD clade</taxon>
        <taxon>Panicoideae</taxon>
        <taxon>Andropogonodae</taxon>
        <taxon>Andropogoneae</taxon>
        <taxon>Tripsacinae</taxon>
        <taxon>Zea</taxon>
    </lineage>
</organism>
<name>B6U675_MAIZE</name>
<protein>
    <submittedName>
        <fullName evidence="2">Uncharacterized protein</fullName>
    </submittedName>
</protein>
<feature type="chain" id="PRO_5002850661" evidence="1">
    <location>
        <begin position="21"/>
        <end position="59"/>
    </location>
</feature>
<feature type="signal peptide" evidence="1">
    <location>
        <begin position="1"/>
        <end position="20"/>
    </location>
</feature>